<keyword evidence="3" id="KW-0378">Hydrolase</keyword>
<evidence type="ECO:0000259" key="7">
    <source>
        <dbReference type="Pfam" id="PF10502"/>
    </source>
</evidence>
<keyword evidence="2" id="KW-0999">Mitochondrion inner membrane</keyword>
<keyword evidence="4" id="KW-0496">Mitochondrion</keyword>
<organism evidence="8 9">
    <name type="scientific">Citrullus colocynthis</name>
    <name type="common">colocynth</name>
    <dbReference type="NCBI Taxonomy" id="252529"/>
    <lineage>
        <taxon>Eukaryota</taxon>
        <taxon>Viridiplantae</taxon>
        <taxon>Streptophyta</taxon>
        <taxon>Embryophyta</taxon>
        <taxon>Tracheophyta</taxon>
        <taxon>Spermatophyta</taxon>
        <taxon>Magnoliopsida</taxon>
        <taxon>eudicotyledons</taxon>
        <taxon>Gunneridae</taxon>
        <taxon>Pentapetalae</taxon>
        <taxon>rosids</taxon>
        <taxon>fabids</taxon>
        <taxon>Cucurbitales</taxon>
        <taxon>Cucurbitaceae</taxon>
        <taxon>Benincaseae</taxon>
        <taxon>Citrullus</taxon>
    </lineage>
</organism>
<dbReference type="Proteomes" id="UP001642487">
    <property type="component" value="Chromosome 4"/>
</dbReference>
<evidence type="ECO:0000256" key="6">
    <source>
        <dbReference type="ARBA" id="ARBA00038445"/>
    </source>
</evidence>
<evidence type="ECO:0000256" key="4">
    <source>
        <dbReference type="ARBA" id="ARBA00023128"/>
    </source>
</evidence>
<dbReference type="PANTHER" id="PTHR12383">
    <property type="entry name" value="PROTEASE FAMILY S26 MITOCHONDRIAL INNER MEMBRANE PROTEASE-RELATED"/>
    <property type="match status" value="1"/>
</dbReference>
<evidence type="ECO:0000313" key="8">
    <source>
        <dbReference type="EMBL" id="CAK9321182.1"/>
    </source>
</evidence>
<evidence type="ECO:0000256" key="1">
    <source>
        <dbReference type="ARBA" id="ARBA00004273"/>
    </source>
</evidence>
<evidence type="ECO:0000313" key="9">
    <source>
        <dbReference type="Proteomes" id="UP001642487"/>
    </source>
</evidence>
<accession>A0ABP0YKY6</accession>
<dbReference type="PRINTS" id="PR00727">
    <property type="entry name" value="LEADERPTASE"/>
</dbReference>
<reference evidence="8 9" key="1">
    <citation type="submission" date="2024-03" db="EMBL/GenBank/DDBJ databases">
        <authorList>
            <person name="Gkanogiannis A."/>
            <person name="Becerra Lopez-Lavalle L."/>
        </authorList>
    </citation>
    <scope>NUCLEOTIDE SEQUENCE [LARGE SCALE GENOMIC DNA]</scope>
</reference>
<name>A0ABP0YKY6_9ROSI</name>
<feature type="domain" description="Peptidase S26" evidence="7">
    <location>
        <begin position="50"/>
        <end position="124"/>
    </location>
</feature>
<comment type="subcellular location">
    <subcellularLocation>
        <location evidence="1">Mitochondrion inner membrane</location>
    </subcellularLocation>
</comment>
<dbReference type="InterPro" id="IPR019533">
    <property type="entry name" value="Peptidase_S26"/>
</dbReference>
<keyword evidence="5" id="KW-0472">Membrane</keyword>
<evidence type="ECO:0000256" key="3">
    <source>
        <dbReference type="ARBA" id="ARBA00022801"/>
    </source>
</evidence>
<dbReference type="CDD" id="cd06530">
    <property type="entry name" value="S26_SPase_I"/>
    <property type="match status" value="1"/>
</dbReference>
<dbReference type="SUPFAM" id="SSF51306">
    <property type="entry name" value="LexA/Signal peptidase"/>
    <property type="match status" value="1"/>
</dbReference>
<comment type="similarity">
    <text evidence="6">Belongs to the peptidase S26 family. IMP1 subfamily.</text>
</comment>
<sequence>MTNGFDSSSVNCKIQGRREMAGLRRLAQLKPIAEEALAGTVFVAKFLCGLHVANTYICTAALTYGPSMLPTLNLTGDFIVAERLSTRFGRVGVGDIVLVRSPENPRKVMAKRLMGMEGDSVTYVVDPKNGDWSETVVVPKGHVWIEGDNIYDSNDSRNFGAVPYGLLQGKIFWRIWPPERFGPLEKRKSNEGVL</sequence>
<evidence type="ECO:0000256" key="2">
    <source>
        <dbReference type="ARBA" id="ARBA00022792"/>
    </source>
</evidence>
<dbReference type="InterPro" id="IPR052064">
    <property type="entry name" value="Mito_IMP1_subunit"/>
</dbReference>
<dbReference type="Pfam" id="PF10502">
    <property type="entry name" value="Peptidase_S26"/>
    <property type="match status" value="2"/>
</dbReference>
<evidence type="ECO:0000256" key="5">
    <source>
        <dbReference type="ARBA" id="ARBA00023136"/>
    </source>
</evidence>
<dbReference type="Gene3D" id="2.10.109.10">
    <property type="entry name" value="Umud Fragment, subunit A"/>
    <property type="match status" value="1"/>
</dbReference>
<keyword evidence="9" id="KW-1185">Reference proteome</keyword>
<dbReference type="PANTHER" id="PTHR12383:SF36">
    <property type="entry name" value="MITOCHONDRIAL ATP-INDEPENDENT INNER MEMBRANE PROTEASE SUBUNIT 1B-RELATED"/>
    <property type="match status" value="1"/>
</dbReference>
<dbReference type="InterPro" id="IPR000223">
    <property type="entry name" value="Pept_S26A_signal_pept_1"/>
</dbReference>
<gene>
    <name evidence="8" type="ORF">CITCOLO1_LOCUS13249</name>
</gene>
<feature type="domain" description="Peptidase S26" evidence="7">
    <location>
        <begin position="131"/>
        <end position="176"/>
    </location>
</feature>
<proteinExistence type="inferred from homology"/>
<dbReference type="EMBL" id="OZ021738">
    <property type="protein sequence ID" value="CAK9321182.1"/>
    <property type="molecule type" value="Genomic_DNA"/>
</dbReference>
<protein>
    <recommendedName>
        <fullName evidence="7">Peptidase S26 domain-containing protein</fullName>
    </recommendedName>
</protein>
<dbReference type="InterPro" id="IPR036286">
    <property type="entry name" value="LexA/Signal_pep-like_sf"/>
</dbReference>